<evidence type="ECO:0000313" key="2">
    <source>
        <dbReference type="Proteomes" id="UP000054477"/>
    </source>
</evidence>
<proteinExistence type="predicted"/>
<dbReference type="HOGENOM" id="CLU_078575_1_0_1"/>
<dbReference type="AlphaFoldDB" id="A0A0C9WJD5"/>
<name>A0A0C9WJD5_9AGAR</name>
<dbReference type="Pfam" id="PF14223">
    <property type="entry name" value="Retrotran_gag_2"/>
    <property type="match status" value="1"/>
</dbReference>
<gene>
    <name evidence="1" type="ORF">K443DRAFT_12069</name>
</gene>
<dbReference type="Proteomes" id="UP000054477">
    <property type="component" value="Unassembled WGS sequence"/>
</dbReference>
<protein>
    <submittedName>
        <fullName evidence="1">Unplaced genomic scaffold K443scaffold_255, whole genome shotgun sequence</fullName>
    </submittedName>
</protein>
<reference evidence="2" key="2">
    <citation type="submission" date="2015-01" db="EMBL/GenBank/DDBJ databases">
        <title>Evolutionary Origins and Diversification of the Mycorrhizal Mutualists.</title>
        <authorList>
            <consortium name="DOE Joint Genome Institute"/>
            <consortium name="Mycorrhizal Genomics Consortium"/>
            <person name="Kohler A."/>
            <person name="Kuo A."/>
            <person name="Nagy L.G."/>
            <person name="Floudas D."/>
            <person name="Copeland A."/>
            <person name="Barry K.W."/>
            <person name="Cichocki N."/>
            <person name="Veneault-Fourrey C."/>
            <person name="LaButti K."/>
            <person name="Lindquist E.A."/>
            <person name="Lipzen A."/>
            <person name="Lundell T."/>
            <person name="Morin E."/>
            <person name="Murat C."/>
            <person name="Riley R."/>
            <person name="Ohm R."/>
            <person name="Sun H."/>
            <person name="Tunlid A."/>
            <person name="Henrissat B."/>
            <person name="Grigoriev I.V."/>
            <person name="Hibbett D.S."/>
            <person name="Martin F."/>
        </authorList>
    </citation>
    <scope>NUCLEOTIDE SEQUENCE [LARGE SCALE GENOMIC DNA]</scope>
    <source>
        <strain evidence="2">LaAM-08-1</strain>
    </source>
</reference>
<reference evidence="1 2" key="1">
    <citation type="submission" date="2014-04" db="EMBL/GenBank/DDBJ databases">
        <authorList>
            <consortium name="DOE Joint Genome Institute"/>
            <person name="Kuo A."/>
            <person name="Kohler A."/>
            <person name="Nagy L.G."/>
            <person name="Floudas D."/>
            <person name="Copeland A."/>
            <person name="Barry K.W."/>
            <person name="Cichocki N."/>
            <person name="Veneault-Fourrey C."/>
            <person name="LaButti K."/>
            <person name="Lindquist E.A."/>
            <person name="Lipzen A."/>
            <person name="Lundell T."/>
            <person name="Morin E."/>
            <person name="Murat C."/>
            <person name="Sun H."/>
            <person name="Tunlid A."/>
            <person name="Henrissat B."/>
            <person name="Grigoriev I.V."/>
            <person name="Hibbett D.S."/>
            <person name="Martin F."/>
            <person name="Nordberg H.P."/>
            <person name="Cantor M.N."/>
            <person name="Hua S.X."/>
        </authorList>
    </citation>
    <scope>NUCLEOTIDE SEQUENCE [LARGE SCALE GENOMIC DNA]</scope>
    <source>
        <strain evidence="1 2">LaAM-08-1</strain>
    </source>
</reference>
<keyword evidence="2" id="KW-1185">Reference proteome</keyword>
<sequence length="240" mass="26690">MSVATASLNDTLPSSIPKLDATGLNWAVFSLRFEDAVQAKGFWGHFSGTTPCPTATIESAPTADELAAIEKWEKDERSARSLLTQKLPDSALMRIRNKPSVKERWEAITTEFTQKGAFAQTELRARFLDMKCPEKGNAREFLDSLRVKREELATVGVEIDTKDYLSTIISSLPISLSNFASNQLAAAKLYHSTKTIDPDVLISLITYVSHIMPFLMEQPDVTKPHTTWAHPGGRNFMICL</sequence>
<dbReference type="EMBL" id="KN838790">
    <property type="protein sequence ID" value="KIJ94504.1"/>
    <property type="molecule type" value="Genomic_DNA"/>
</dbReference>
<dbReference type="OrthoDB" id="3263038at2759"/>
<accession>A0A0C9WJD5</accession>
<organism evidence="1 2">
    <name type="scientific">Laccaria amethystina LaAM-08-1</name>
    <dbReference type="NCBI Taxonomy" id="1095629"/>
    <lineage>
        <taxon>Eukaryota</taxon>
        <taxon>Fungi</taxon>
        <taxon>Dikarya</taxon>
        <taxon>Basidiomycota</taxon>
        <taxon>Agaricomycotina</taxon>
        <taxon>Agaricomycetes</taxon>
        <taxon>Agaricomycetidae</taxon>
        <taxon>Agaricales</taxon>
        <taxon>Agaricineae</taxon>
        <taxon>Hydnangiaceae</taxon>
        <taxon>Laccaria</taxon>
    </lineage>
</organism>
<dbReference type="STRING" id="1095629.A0A0C9WJD5"/>
<evidence type="ECO:0000313" key="1">
    <source>
        <dbReference type="EMBL" id="KIJ94504.1"/>
    </source>
</evidence>